<protein>
    <recommendedName>
        <fullName evidence="4">Outer membrane protein beta-barrel domain-containing protein</fullName>
    </recommendedName>
</protein>
<reference evidence="2 3" key="2">
    <citation type="journal article" date="2016" name="Environ. Microbiol. Rep.">
        <title>Metagenomic evidence for the presence of phototrophic Gemmatimonadetes bacteria in diverse environments.</title>
        <authorList>
            <person name="Zeng Y."/>
            <person name="Baumbach J."/>
            <person name="Barbosa E.G."/>
            <person name="Azevedo V."/>
            <person name="Zhang C."/>
            <person name="Koblizek M."/>
        </authorList>
    </citation>
    <scope>NUCLEOTIDE SEQUENCE [LARGE SCALE GENOMIC DNA]</scope>
    <source>
        <strain evidence="2 3">AP64</strain>
    </source>
</reference>
<dbReference type="eggNOG" id="ENOG503433T">
    <property type="taxonomic scope" value="Bacteria"/>
</dbReference>
<gene>
    <name evidence="2" type="ORF">GEMMAAP_04410</name>
</gene>
<evidence type="ECO:0008006" key="4">
    <source>
        <dbReference type="Google" id="ProtNLM"/>
    </source>
</evidence>
<name>A0A143BIB1_9BACT</name>
<sequence>MVRFSWRRVCAVGASAFALSVAVPAATAGAQAYNYPSMQTPRASTRDYTAGIVGGAGTSFLFQWREGAGKGLHWQLDAGFADPEGGVDPLLFVGGGLGKELTRATNDQPLDVLFTAGVGAAFGGNSTVFRVPLGVSVGHTFELEQNMSLTPFVHPRLSVDACGRCGRNNDSRTNLSANFDVGGHWQVNRQFGVRVSASFSGSDLVGTDETVAIGFNWTPAGLARR</sequence>
<evidence type="ECO:0000256" key="1">
    <source>
        <dbReference type="SAM" id="SignalP"/>
    </source>
</evidence>
<dbReference type="Proteomes" id="UP000076404">
    <property type="component" value="Chromosome"/>
</dbReference>
<feature type="signal peptide" evidence="1">
    <location>
        <begin position="1"/>
        <end position="25"/>
    </location>
</feature>
<proteinExistence type="predicted"/>
<feature type="chain" id="PRO_5007506857" description="Outer membrane protein beta-barrel domain-containing protein" evidence="1">
    <location>
        <begin position="26"/>
        <end position="225"/>
    </location>
</feature>
<reference evidence="2 3" key="1">
    <citation type="journal article" date="2014" name="Proc. Natl. Acad. Sci. U.S.A.">
        <title>Functional type 2 photosynthetic reaction centers found in the rare bacterial phylum Gemmatimonadetes.</title>
        <authorList>
            <person name="Zeng Y."/>
            <person name="Feng F."/>
            <person name="Medova H."/>
            <person name="Dean J."/>
            <person name="Koblizek M."/>
        </authorList>
    </citation>
    <scope>NUCLEOTIDE SEQUENCE [LARGE SCALE GENOMIC DNA]</scope>
    <source>
        <strain evidence="2 3">AP64</strain>
    </source>
</reference>
<dbReference type="AlphaFoldDB" id="A0A143BIB1"/>
<organism evidence="2 3">
    <name type="scientific">Gemmatimonas phototrophica</name>
    <dbReference type="NCBI Taxonomy" id="1379270"/>
    <lineage>
        <taxon>Bacteria</taxon>
        <taxon>Pseudomonadati</taxon>
        <taxon>Gemmatimonadota</taxon>
        <taxon>Gemmatimonadia</taxon>
        <taxon>Gemmatimonadales</taxon>
        <taxon>Gemmatimonadaceae</taxon>
        <taxon>Gemmatimonas</taxon>
    </lineage>
</organism>
<dbReference type="OrthoDB" id="9788731at2"/>
<accession>A0A143BIB1</accession>
<keyword evidence="3" id="KW-1185">Reference proteome</keyword>
<dbReference type="RefSeq" id="WP_026850075.1">
    <property type="nucleotide sequence ID" value="NZ_CP011454.1"/>
</dbReference>
<evidence type="ECO:0000313" key="2">
    <source>
        <dbReference type="EMBL" id="AMW04282.1"/>
    </source>
</evidence>
<dbReference type="KEGG" id="gph:GEMMAAP_04410"/>
<dbReference type="STRING" id="1379270.GEMMAAP_04410"/>
<dbReference type="EMBL" id="CP011454">
    <property type="protein sequence ID" value="AMW04282.1"/>
    <property type="molecule type" value="Genomic_DNA"/>
</dbReference>
<evidence type="ECO:0000313" key="3">
    <source>
        <dbReference type="Proteomes" id="UP000076404"/>
    </source>
</evidence>
<keyword evidence="1" id="KW-0732">Signal</keyword>